<proteinExistence type="predicted"/>
<feature type="transmembrane region" description="Helical" evidence="1">
    <location>
        <begin position="33"/>
        <end position="51"/>
    </location>
</feature>
<evidence type="ECO:0000313" key="3">
    <source>
        <dbReference type="Proteomes" id="UP001597525"/>
    </source>
</evidence>
<gene>
    <name evidence="2" type="ORF">ACFS7Y_14165</name>
</gene>
<keyword evidence="1" id="KW-0472">Membrane</keyword>
<evidence type="ECO:0000313" key="2">
    <source>
        <dbReference type="EMBL" id="MFD2968540.1"/>
    </source>
</evidence>
<dbReference type="Proteomes" id="UP001597525">
    <property type="component" value="Unassembled WGS sequence"/>
</dbReference>
<evidence type="ECO:0000256" key="1">
    <source>
        <dbReference type="SAM" id="Phobius"/>
    </source>
</evidence>
<keyword evidence="1" id="KW-1133">Transmembrane helix</keyword>
<reference evidence="3" key="1">
    <citation type="journal article" date="2019" name="Int. J. Syst. Evol. Microbiol.">
        <title>The Global Catalogue of Microorganisms (GCM) 10K type strain sequencing project: providing services to taxonomists for standard genome sequencing and annotation.</title>
        <authorList>
            <consortium name="The Broad Institute Genomics Platform"/>
            <consortium name="The Broad Institute Genome Sequencing Center for Infectious Disease"/>
            <person name="Wu L."/>
            <person name="Ma J."/>
        </authorList>
    </citation>
    <scope>NUCLEOTIDE SEQUENCE [LARGE SCALE GENOMIC DNA]</scope>
    <source>
        <strain evidence="3">KCTC 22814</strain>
    </source>
</reference>
<keyword evidence="3" id="KW-1185">Reference proteome</keyword>
<accession>A0ABW6BIL7</accession>
<protein>
    <submittedName>
        <fullName evidence="2">Uncharacterized protein</fullName>
    </submittedName>
</protein>
<dbReference type="RefSeq" id="WP_320185205.1">
    <property type="nucleotide sequence ID" value="NZ_CP138332.1"/>
</dbReference>
<feature type="transmembrane region" description="Helical" evidence="1">
    <location>
        <begin position="7"/>
        <end position="27"/>
    </location>
</feature>
<dbReference type="EMBL" id="JBHUPB010000009">
    <property type="protein sequence ID" value="MFD2968540.1"/>
    <property type="molecule type" value="Genomic_DNA"/>
</dbReference>
<name>A0ABW6BIL7_9SPHI</name>
<organism evidence="2 3">
    <name type="scientific">Sphingobacterium bambusae</name>
    <dbReference type="NCBI Taxonomy" id="662858"/>
    <lineage>
        <taxon>Bacteria</taxon>
        <taxon>Pseudomonadati</taxon>
        <taxon>Bacteroidota</taxon>
        <taxon>Sphingobacteriia</taxon>
        <taxon>Sphingobacteriales</taxon>
        <taxon>Sphingobacteriaceae</taxon>
        <taxon>Sphingobacterium</taxon>
    </lineage>
</organism>
<keyword evidence="1" id="KW-0812">Transmembrane</keyword>
<sequence length="159" mass="18444">MNAKQLLYIMVALIAVAVTITLVTTYFNVESTFLTAVMGASFLLILPASYMHMHAVKRELEELIRTSNTDLHAMYDVCYRFKAPDHAIKELYKNLNKIQADYKDHFARETSQNKDVFRFLDTEYDKASKRTLLILQKKVLTLPHSIAKRMLEAFSENYL</sequence>
<comment type="caution">
    <text evidence="2">The sequence shown here is derived from an EMBL/GenBank/DDBJ whole genome shotgun (WGS) entry which is preliminary data.</text>
</comment>